<evidence type="ECO:0000313" key="5">
    <source>
        <dbReference type="EMBL" id="MFD1393803.1"/>
    </source>
</evidence>
<organism evidence="5 6">
    <name type="scientific">Lacticaseibacillus jixianensis</name>
    <dbReference type="NCBI Taxonomy" id="2486012"/>
    <lineage>
        <taxon>Bacteria</taxon>
        <taxon>Bacillati</taxon>
        <taxon>Bacillota</taxon>
        <taxon>Bacilli</taxon>
        <taxon>Lactobacillales</taxon>
        <taxon>Lactobacillaceae</taxon>
        <taxon>Lacticaseibacillus</taxon>
    </lineage>
</organism>
<dbReference type="Gene3D" id="2.60.120.10">
    <property type="entry name" value="Jelly Rolls"/>
    <property type="match status" value="1"/>
</dbReference>
<reference evidence="6" key="1">
    <citation type="journal article" date="2019" name="Int. J. Syst. Evol. Microbiol.">
        <title>The Global Catalogue of Microorganisms (GCM) 10K type strain sequencing project: providing services to taxonomists for standard genome sequencing and annotation.</title>
        <authorList>
            <consortium name="The Broad Institute Genomics Platform"/>
            <consortium name="The Broad Institute Genome Sequencing Center for Infectious Disease"/>
            <person name="Wu L."/>
            <person name="Ma J."/>
        </authorList>
    </citation>
    <scope>NUCLEOTIDE SEQUENCE [LARGE SCALE GENOMIC DNA]</scope>
    <source>
        <strain evidence="6">CCM 8911</strain>
    </source>
</reference>
<dbReference type="InterPro" id="IPR018060">
    <property type="entry name" value="HTH_AraC"/>
</dbReference>
<dbReference type="Gene3D" id="1.10.10.60">
    <property type="entry name" value="Homeodomain-like"/>
    <property type="match status" value="1"/>
</dbReference>
<keyword evidence="3" id="KW-0804">Transcription</keyword>
<dbReference type="InterPro" id="IPR009057">
    <property type="entry name" value="Homeodomain-like_sf"/>
</dbReference>
<proteinExistence type="predicted"/>
<accession>A0ABW4BCQ8</accession>
<comment type="caution">
    <text evidence="5">The sequence shown here is derived from an EMBL/GenBank/DDBJ whole genome shotgun (WGS) entry which is preliminary data.</text>
</comment>
<dbReference type="InterPro" id="IPR014710">
    <property type="entry name" value="RmlC-like_jellyroll"/>
</dbReference>
<dbReference type="SMART" id="SM00342">
    <property type="entry name" value="HTH_ARAC"/>
    <property type="match status" value="1"/>
</dbReference>
<dbReference type="Pfam" id="PF12833">
    <property type="entry name" value="HTH_18"/>
    <property type="match status" value="1"/>
</dbReference>
<dbReference type="SUPFAM" id="SSF51215">
    <property type="entry name" value="Regulatory protein AraC"/>
    <property type="match status" value="1"/>
</dbReference>
<dbReference type="EMBL" id="JBHTMO010000030">
    <property type="protein sequence ID" value="MFD1393803.1"/>
    <property type="molecule type" value="Genomic_DNA"/>
</dbReference>
<protein>
    <submittedName>
        <fullName evidence="5">Helix-turn-helix domain-containing protein</fullName>
    </submittedName>
</protein>
<dbReference type="PANTHER" id="PTHR43280">
    <property type="entry name" value="ARAC-FAMILY TRANSCRIPTIONAL REGULATOR"/>
    <property type="match status" value="1"/>
</dbReference>
<sequence>MVIKFEQVQQWPTLPFKFFQHQPGLDIAVDPHWHTGIELNFLVAGGPLAFTTNGETTVYTPGDCWAVNRRNIHSASGDKGLAWDEFGFIIDETFLQGKLPSSQSWDLQLQGQASAKRKLNEYLQIYNHALAIRRLIGAGVDEYNRLEILSHFYQLLTFLGKNFAHSVKDLPVTDNPQLVSNVMAYIHDKFAEDIHSSQLASDAHVSLQTLNQQFQSSLGMSVHEYIRQIRLINARKMLIESSQSVGYIASACGFGSIKTFQRNFHDWTNKTPSDFRKSPYDVDLNDANCLQ</sequence>
<dbReference type="PROSITE" id="PS01124">
    <property type="entry name" value="HTH_ARAC_FAMILY_2"/>
    <property type="match status" value="1"/>
</dbReference>
<name>A0ABW4BCQ8_9LACO</name>
<keyword evidence="2" id="KW-0238">DNA-binding</keyword>
<evidence type="ECO:0000256" key="2">
    <source>
        <dbReference type="ARBA" id="ARBA00023125"/>
    </source>
</evidence>
<feature type="domain" description="HTH araC/xylS-type" evidence="4">
    <location>
        <begin position="180"/>
        <end position="278"/>
    </location>
</feature>
<keyword evidence="1" id="KW-0805">Transcription regulation</keyword>
<evidence type="ECO:0000256" key="1">
    <source>
        <dbReference type="ARBA" id="ARBA00023015"/>
    </source>
</evidence>
<evidence type="ECO:0000256" key="3">
    <source>
        <dbReference type="ARBA" id="ARBA00023163"/>
    </source>
</evidence>
<dbReference type="RefSeq" id="WP_125585880.1">
    <property type="nucleotide sequence ID" value="NZ_JBHTMO010000030.1"/>
</dbReference>
<dbReference type="SUPFAM" id="SSF46689">
    <property type="entry name" value="Homeodomain-like"/>
    <property type="match status" value="2"/>
</dbReference>
<dbReference type="InterPro" id="IPR037923">
    <property type="entry name" value="HTH-like"/>
</dbReference>
<keyword evidence="6" id="KW-1185">Reference proteome</keyword>
<evidence type="ECO:0000259" key="4">
    <source>
        <dbReference type="PROSITE" id="PS01124"/>
    </source>
</evidence>
<evidence type="ECO:0000313" key="6">
    <source>
        <dbReference type="Proteomes" id="UP001597249"/>
    </source>
</evidence>
<gene>
    <name evidence="5" type="ORF">ACFQ3L_09515</name>
</gene>
<dbReference type="Proteomes" id="UP001597249">
    <property type="component" value="Unassembled WGS sequence"/>
</dbReference>
<dbReference type="PANTHER" id="PTHR43280:SF2">
    <property type="entry name" value="HTH-TYPE TRANSCRIPTIONAL REGULATOR EXSA"/>
    <property type="match status" value="1"/>
</dbReference>